<feature type="compositionally biased region" description="Low complexity" evidence="1">
    <location>
        <begin position="188"/>
        <end position="199"/>
    </location>
</feature>
<evidence type="ECO:0000313" key="2">
    <source>
        <dbReference type="EMBL" id="BBF80622.1"/>
    </source>
</evidence>
<dbReference type="RefSeq" id="WP_126421060.1">
    <property type="nucleotide sequence ID" value="NZ_AP018827.1"/>
</dbReference>
<evidence type="ECO:0000256" key="1">
    <source>
        <dbReference type="SAM" id="MobiDB-lite"/>
    </source>
</evidence>
<gene>
    <name evidence="2" type="ORF">EM6_1206</name>
</gene>
<dbReference type="AlphaFoldDB" id="A0A3G9FZU6"/>
<reference evidence="3" key="1">
    <citation type="journal article" date="2017" name="Biotechnol. Biofuels">
        <title>Evaluation of environmental bacterial communities as a factor affecting the growth of duckweed Lemna minor.</title>
        <authorList>
            <person name="Ishizawa H."/>
            <person name="Kuroda M."/>
            <person name="Morikawa M."/>
            <person name="Ike M."/>
        </authorList>
    </citation>
    <scope>NUCLEOTIDE SEQUENCE [LARGE SCALE GENOMIC DNA]</scope>
    <source>
        <strain evidence="3">M6</strain>
    </source>
</reference>
<accession>A0A3G9FZU6</accession>
<evidence type="ECO:0000313" key="3">
    <source>
        <dbReference type="Proteomes" id="UP000278756"/>
    </source>
</evidence>
<reference evidence="3" key="2">
    <citation type="journal article" date="2017" name="Plant Physiol. Biochem.">
        <title>Differential oxidative and antioxidative response of duckweed Lemna minor toward plant growth promoting/inhibiting bacteria.</title>
        <authorList>
            <person name="Ishizawa H."/>
            <person name="Kuroda M."/>
            <person name="Morikawa M."/>
            <person name="Ike M."/>
        </authorList>
    </citation>
    <scope>NUCLEOTIDE SEQUENCE [LARGE SCALE GENOMIC DNA]</scope>
    <source>
        <strain evidence="3">M6</strain>
    </source>
</reference>
<sequence length="199" mass="21437">MRAFADRMLLRAEALDDPEDMQGVERAVRVAAVIERIYSRCDRAETQAPDPRKLEAERAQHYNEALKARVSLAGTLQWAQARRTELGPWWEAAKREATSPRPQADAVPAPAPKGVTPEAAKAPTVEAAAVATKASKMIDRPLPVPGVTPVRAAGTEFRPNARPAPAVLPGLTPQPSKAAQLVAQLRRQGTQTQPPTAPP</sequence>
<dbReference type="Proteomes" id="UP000278756">
    <property type="component" value="Chromosome 1"/>
</dbReference>
<proteinExistence type="predicted"/>
<dbReference type="EMBL" id="AP018827">
    <property type="protein sequence ID" value="BBF80622.1"/>
    <property type="molecule type" value="Genomic_DNA"/>
</dbReference>
<name>A0A3G9FZU6_9CAUL</name>
<feature type="region of interest" description="Disordered" evidence="1">
    <location>
        <begin position="94"/>
        <end position="123"/>
    </location>
</feature>
<dbReference type="OrthoDB" id="7174029at2"/>
<organism evidence="2 3">
    <name type="scientific">Asticcacaulis excentricus</name>
    <dbReference type="NCBI Taxonomy" id="78587"/>
    <lineage>
        <taxon>Bacteria</taxon>
        <taxon>Pseudomonadati</taxon>
        <taxon>Pseudomonadota</taxon>
        <taxon>Alphaproteobacteria</taxon>
        <taxon>Caulobacterales</taxon>
        <taxon>Caulobacteraceae</taxon>
        <taxon>Asticcacaulis</taxon>
    </lineage>
</organism>
<protein>
    <submittedName>
        <fullName evidence="2">Uncharacterized protein</fullName>
    </submittedName>
</protein>
<feature type="region of interest" description="Disordered" evidence="1">
    <location>
        <begin position="139"/>
        <end position="199"/>
    </location>
</feature>